<dbReference type="Pfam" id="PF08534">
    <property type="entry name" value="Redoxin"/>
    <property type="match status" value="1"/>
</dbReference>
<evidence type="ECO:0000256" key="4">
    <source>
        <dbReference type="ARBA" id="ARBA00023157"/>
    </source>
</evidence>
<feature type="active site" description="Cysteine sulfenic acid (-SOH) intermediate" evidence="6">
    <location>
        <position position="60"/>
    </location>
</feature>
<evidence type="ECO:0000256" key="6">
    <source>
        <dbReference type="HAMAP-Rule" id="MF_00269"/>
    </source>
</evidence>
<dbReference type="PANTHER" id="PTHR43110:SF1">
    <property type="entry name" value="THIOL PEROXIDASE"/>
    <property type="match status" value="1"/>
</dbReference>
<evidence type="ECO:0000313" key="8">
    <source>
        <dbReference type="EMBL" id="HJA79492.1"/>
    </source>
</evidence>
<organism evidence="8 9">
    <name type="scientific">Candidatus Desulfovibrio intestinavium</name>
    <dbReference type="NCBI Taxonomy" id="2838534"/>
    <lineage>
        <taxon>Bacteria</taxon>
        <taxon>Pseudomonadati</taxon>
        <taxon>Thermodesulfobacteriota</taxon>
        <taxon>Desulfovibrionia</taxon>
        <taxon>Desulfovibrionales</taxon>
        <taxon>Desulfovibrionaceae</taxon>
        <taxon>Desulfovibrio</taxon>
    </lineage>
</organism>
<dbReference type="InterPro" id="IPR050455">
    <property type="entry name" value="Tpx_Peroxidase_subfamily"/>
</dbReference>
<evidence type="ECO:0000256" key="2">
    <source>
        <dbReference type="ARBA" id="ARBA00022862"/>
    </source>
</evidence>
<dbReference type="InterPro" id="IPR002065">
    <property type="entry name" value="TPX"/>
</dbReference>
<dbReference type="AlphaFoldDB" id="A0A9D2HNN5"/>
<reference evidence="8" key="2">
    <citation type="submission" date="2021-04" db="EMBL/GenBank/DDBJ databases">
        <authorList>
            <person name="Gilroy R."/>
        </authorList>
    </citation>
    <scope>NUCLEOTIDE SEQUENCE</scope>
    <source>
        <strain evidence="8">5032</strain>
    </source>
</reference>
<keyword evidence="3 6" id="KW-0560">Oxidoreductase</keyword>
<comment type="subunit">
    <text evidence="6">Homodimer.</text>
</comment>
<reference evidence="8" key="1">
    <citation type="journal article" date="2021" name="PeerJ">
        <title>Extensive microbial diversity within the chicken gut microbiome revealed by metagenomics and culture.</title>
        <authorList>
            <person name="Gilroy R."/>
            <person name="Ravi A."/>
            <person name="Getino M."/>
            <person name="Pursley I."/>
            <person name="Horton D.L."/>
            <person name="Alikhan N.F."/>
            <person name="Baker D."/>
            <person name="Gharbi K."/>
            <person name="Hall N."/>
            <person name="Watson M."/>
            <person name="Adriaenssens E.M."/>
            <person name="Foster-Nyarko E."/>
            <person name="Jarju S."/>
            <person name="Secka A."/>
            <person name="Antonio M."/>
            <person name="Oren A."/>
            <person name="Chaudhuri R.R."/>
            <person name="La Ragione R."/>
            <person name="Hildebrand F."/>
            <person name="Pallen M.J."/>
        </authorList>
    </citation>
    <scope>NUCLEOTIDE SEQUENCE</scope>
    <source>
        <strain evidence="8">5032</strain>
    </source>
</reference>
<evidence type="ECO:0000256" key="3">
    <source>
        <dbReference type="ARBA" id="ARBA00023002"/>
    </source>
</evidence>
<dbReference type="InterPro" id="IPR013766">
    <property type="entry name" value="Thioredoxin_domain"/>
</dbReference>
<dbReference type="SUPFAM" id="SSF52833">
    <property type="entry name" value="Thioredoxin-like"/>
    <property type="match status" value="1"/>
</dbReference>
<keyword evidence="2 6" id="KW-0049">Antioxidant</keyword>
<keyword evidence="1 6" id="KW-0575">Peroxidase</keyword>
<dbReference type="PROSITE" id="PS01265">
    <property type="entry name" value="TPX"/>
    <property type="match status" value="1"/>
</dbReference>
<dbReference type="CDD" id="cd03014">
    <property type="entry name" value="PRX_Atyp2cys"/>
    <property type="match status" value="1"/>
</dbReference>
<dbReference type="Proteomes" id="UP000823821">
    <property type="component" value="Unassembled WGS sequence"/>
</dbReference>
<accession>A0A9D2HNN5</accession>
<comment type="catalytic activity">
    <reaction evidence="6">
        <text>a hydroperoxide + [thioredoxin]-dithiol = an alcohol + [thioredoxin]-disulfide + H2O</text>
        <dbReference type="Rhea" id="RHEA:62620"/>
        <dbReference type="Rhea" id="RHEA-COMP:10698"/>
        <dbReference type="Rhea" id="RHEA-COMP:10700"/>
        <dbReference type="ChEBI" id="CHEBI:15377"/>
        <dbReference type="ChEBI" id="CHEBI:29950"/>
        <dbReference type="ChEBI" id="CHEBI:30879"/>
        <dbReference type="ChEBI" id="CHEBI:35924"/>
        <dbReference type="ChEBI" id="CHEBI:50058"/>
        <dbReference type="EC" id="1.11.1.24"/>
    </reaction>
</comment>
<dbReference type="GO" id="GO:0008379">
    <property type="term" value="F:thioredoxin peroxidase activity"/>
    <property type="evidence" value="ECO:0007669"/>
    <property type="project" value="UniProtKB-UniRule"/>
</dbReference>
<dbReference type="HAMAP" id="MF_00269">
    <property type="entry name" value="Tpx"/>
    <property type="match status" value="1"/>
</dbReference>
<comment type="function">
    <text evidence="6">Thiol-specific peroxidase that catalyzes the reduction of hydrogen peroxide and organic hydroperoxides to water and alcohols, respectively. Plays a role in cell protection against oxidative stress by detoxifying peroxides.</text>
</comment>
<dbReference type="EC" id="1.11.1.24" evidence="6"/>
<dbReference type="InterPro" id="IPR013740">
    <property type="entry name" value="Redoxin"/>
</dbReference>
<keyword evidence="4" id="KW-1015">Disulfide bond</keyword>
<gene>
    <name evidence="6 8" type="primary">tpx</name>
    <name evidence="8" type="ORF">H9784_08025</name>
</gene>
<name>A0A9D2HNN5_9BACT</name>
<dbReference type="InterPro" id="IPR018219">
    <property type="entry name" value="Tpx_CS"/>
</dbReference>
<proteinExistence type="inferred from homology"/>
<evidence type="ECO:0000256" key="1">
    <source>
        <dbReference type="ARBA" id="ARBA00022559"/>
    </source>
</evidence>
<dbReference type="InterPro" id="IPR036249">
    <property type="entry name" value="Thioredoxin-like_sf"/>
</dbReference>
<dbReference type="Gene3D" id="3.40.30.10">
    <property type="entry name" value="Glutaredoxin"/>
    <property type="match status" value="1"/>
</dbReference>
<dbReference type="PROSITE" id="PS51352">
    <property type="entry name" value="THIOREDOXIN_2"/>
    <property type="match status" value="1"/>
</dbReference>
<dbReference type="EMBL" id="DWZD01000045">
    <property type="protein sequence ID" value="HJA79492.1"/>
    <property type="molecule type" value="Genomic_DNA"/>
</dbReference>
<evidence type="ECO:0000256" key="5">
    <source>
        <dbReference type="ARBA" id="ARBA00023284"/>
    </source>
</evidence>
<comment type="similarity">
    <text evidence="6">Belongs to the peroxiredoxin family. Tpx subfamily.</text>
</comment>
<dbReference type="PANTHER" id="PTHR43110">
    <property type="entry name" value="THIOL PEROXIDASE"/>
    <property type="match status" value="1"/>
</dbReference>
<keyword evidence="5 6" id="KW-0676">Redox-active center</keyword>
<comment type="caution">
    <text evidence="8">The sequence shown here is derived from an EMBL/GenBank/DDBJ whole genome shotgun (WGS) entry which is preliminary data.</text>
</comment>
<comment type="caution">
    <text evidence="6">Lacks conserved residue(s) required for the propagation of feature annotation.</text>
</comment>
<evidence type="ECO:0000313" key="9">
    <source>
        <dbReference type="Proteomes" id="UP000823821"/>
    </source>
</evidence>
<protein>
    <recommendedName>
        <fullName evidence="6">Thiol peroxidase</fullName>
        <shortName evidence="6">Tpx</shortName>
        <ecNumber evidence="6">1.11.1.24</ecNumber>
    </recommendedName>
    <alternativeName>
        <fullName evidence="6">Peroxiredoxin tpx</fullName>
        <shortName evidence="6">Prx</shortName>
    </alternativeName>
    <alternativeName>
        <fullName evidence="6">Thioredoxin peroxidase</fullName>
    </alternativeName>
    <alternativeName>
        <fullName evidence="6">Thioredoxin-dependent peroxiredoxin</fullName>
    </alternativeName>
</protein>
<feature type="domain" description="Thioredoxin" evidence="7">
    <location>
        <begin position="18"/>
        <end position="167"/>
    </location>
</feature>
<dbReference type="NCBIfam" id="NF001808">
    <property type="entry name" value="PRK00522.1"/>
    <property type="match status" value="1"/>
</dbReference>
<evidence type="ECO:0000259" key="7">
    <source>
        <dbReference type="PROSITE" id="PS51352"/>
    </source>
</evidence>
<sequence>MNTVTFQGNTLHLEGNLPAVGQKAPDFTLLANDLSPRGLKDYAGKVLVLVCVPSLDTPVCDMEVRRFNTEAAALSDTVKIVAASCDLPFAQARWCGAAGVTAVESASDYKDVSLGKNYGVLIQELRLLARAIFVIAPDGTLAYSQLVPEVTHEPDYAAVLEAVKKLV</sequence>